<dbReference type="Proteomes" id="UP001286313">
    <property type="component" value="Unassembled WGS sequence"/>
</dbReference>
<proteinExistence type="predicted"/>
<name>A0AAE1FG56_PETCI</name>
<accession>A0AAE1FG56</accession>
<evidence type="ECO:0000313" key="2">
    <source>
        <dbReference type="EMBL" id="KAK3872765.1"/>
    </source>
</evidence>
<keyword evidence="3" id="KW-1185">Reference proteome</keyword>
<protein>
    <submittedName>
        <fullName evidence="2">Uncharacterized protein</fullName>
    </submittedName>
</protein>
<organism evidence="2 3">
    <name type="scientific">Petrolisthes cinctipes</name>
    <name type="common">Flat porcelain crab</name>
    <dbReference type="NCBI Taxonomy" id="88211"/>
    <lineage>
        <taxon>Eukaryota</taxon>
        <taxon>Metazoa</taxon>
        <taxon>Ecdysozoa</taxon>
        <taxon>Arthropoda</taxon>
        <taxon>Crustacea</taxon>
        <taxon>Multicrustacea</taxon>
        <taxon>Malacostraca</taxon>
        <taxon>Eumalacostraca</taxon>
        <taxon>Eucarida</taxon>
        <taxon>Decapoda</taxon>
        <taxon>Pleocyemata</taxon>
        <taxon>Anomura</taxon>
        <taxon>Galatheoidea</taxon>
        <taxon>Porcellanidae</taxon>
        <taxon>Petrolisthes</taxon>
    </lineage>
</organism>
<reference evidence="2" key="1">
    <citation type="submission" date="2023-10" db="EMBL/GenBank/DDBJ databases">
        <title>Genome assemblies of two species of porcelain crab, Petrolisthes cinctipes and Petrolisthes manimaculis (Anomura: Porcellanidae).</title>
        <authorList>
            <person name="Angst P."/>
        </authorList>
    </citation>
    <scope>NUCLEOTIDE SEQUENCE</scope>
    <source>
        <strain evidence="2">PB745_01</strain>
        <tissue evidence="2">Gill</tissue>
    </source>
</reference>
<comment type="caution">
    <text evidence="2">The sequence shown here is derived from an EMBL/GenBank/DDBJ whole genome shotgun (WGS) entry which is preliminary data.</text>
</comment>
<evidence type="ECO:0000256" key="1">
    <source>
        <dbReference type="SAM" id="MobiDB-lite"/>
    </source>
</evidence>
<evidence type="ECO:0000313" key="3">
    <source>
        <dbReference type="Proteomes" id="UP001286313"/>
    </source>
</evidence>
<sequence>MNGKKLNKVYTAQYASRSPVGHTLLPPPPSLFQLCNGSEEGRKTPSDLEGKTRSDISRARLTEGTNLNIRPLPRIGPSQKESVTSREGAGRTSVAVPQTTVMWETMWPSPGHRFASWTVHM</sequence>
<dbReference type="EMBL" id="JAWQEG010002312">
    <property type="protein sequence ID" value="KAK3872765.1"/>
    <property type="molecule type" value="Genomic_DNA"/>
</dbReference>
<dbReference type="AlphaFoldDB" id="A0AAE1FG56"/>
<gene>
    <name evidence="2" type="ORF">Pcinc_022160</name>
</gene>
<feature type="region of interest" description="Disordered" evidence="1">
    <location>
        <begin position="66"/>
        <end position="96"/>
    </location>
</feature>